<keyword evidence="2" id="KW-1185">Reference proteome</keyword>
<dbReference type="Gramene" id="RZC71200">
    <property type="protein sequence ID" value="RZC71200"/>
    <property type="gene ID" value="C5167_034366"/>
</dbReference>
<accession>A0A4Y7KFS5</accession>
<dbReference type="PANTHER" id="PTHR35162">
    <property type="entry name" value="OS08G0516600 PROTEIN"/>
    <property type="match status" value="1"/>
</dbReference>
<dbReference type="OMA" id="FHEELCS"/>
<evidence type="ECO:0000313" key="2">
    <source>
        <dbReference type="Proteomes" id="UP000316621"/>
    </source>
</evidence>
<dbReference type="PANTHER" id="PTHR35162:SF2">
    <property type="entry name" value="OS08G0516600 PROTEIN"/>
    <property type="match status" value="1"/>
</dbReference>
<proteinExistence type="predicted"/>
<gene>
    <name evidence="1" type="ORF">C5167_034366</name>
</gene>
<organism evidence="1 2">
    <name type="scientific">Papaver somniferum</name>
    <name type="common">Opium poppy</name>
    <dbReference type="NCBI Taxonomy" id="3469"/>
    <lineage>
        <taxon>Eukaryota</taxon>
        <taxon>Viridiplantae</taxon>
        <taxon>Streptophyta</taxon>
        <taxon>Embryophyta</taxon>
        <taxon>Tracheophyta</taxon>
        <taxon>Spermatophyta</taxon>
        <taxon>Magnoliopsida</taxon>
        <taxon>Ranunculales</taxon>
        <taxon>Papaveraceae</taxon>
        <taxon>Papaveroideae</taxon>
        <taxon>Papaver</taxon>
    </lineage>
</organism>
<dbReference type="InterPro" id="IPR053115">
    <property type="entry name" value="CDK_inhibitor"/>
</dbReference>
<dbReference type="Proteomes" id="UP000316621">
    <property type="component" value="Chromosome 7"/>
</dbReference>
<sequence>MRRIIIDEKCIDSVDFDKLQNLVSTTNLQQDLVNTTEFAEVVKTKEDCVFEDEEECSTPKAEDKLLQMPLVCPAAPRKPKPLKRKYACSSERLFSQVPRDLSSVFFAIPTNPKKIKVG</sequence>
<dbReference type="AlphaFoldDB" id="A0A4Y7KFS5"/>
<protein>
    <submittedName>
        <fullName evidence="1">Uncharacterized protein</fullName>
    </submittedName>
</protein>
<name>A0A4Y7KFS5_PAPSO</name>
<reference evidence="1 2" key="1">
    <citation type="journal article" date="2018" name="Science">
        <title>The opium poppy genome and morphinan production.</title>
        <authorList>
            <person name="Guo L."/>
            <person name="Winzer T."/>
            <person name="Yang X."/>
            <person name="Li Y."/>
            <person name="Ning Z."/>
            <person name="He Z."/>
            <person name="Teodor R."/>
            <person name="Lu Y."/>
            <person name="Bowser T.A."/>
            <person name="Graham I.A."/>
            <person name="Ye K."/>
        </authorList>
    </citation>
    <scope>NUCLEOTIDE SEQUENCE [LARGE SCALE GENOMIC DNA]</scope>
    <source>
        <strain evidence="2">cv. HN1</strain>
        <tissue evidence="1">Leaves</tissue>
    </source>
</reference>
<evidence type="ECO:0000313" key="1">
    <source>
        <dbReference type="EMBL" id="RZC71200.1"/>
    </source>
</evidence>
<dbReference type="EMBL" id="CM010721">
    <property type="protein sequence ID" value="RZC71200.1"/>
    <property type="molecule type" value="Genomic_DNA"/>
</dbReference>